<evidence type="ECO:0000313" key="2">
    <source>
        <dbReference type="Proteomes" id="UP000011939"/>
    </source>
</evidence>
<gene>
    <name evidence="1" type="ORF">CSUNSWCD_2117</name>
</gene>
<organism evidence="1 2">
    <name type="scientific">Campylobacter showae CSUNSWCD</name>
    <dbReference type="NCBI Taxonomy" id="1244083"/>
    <lineage>
        <taxon>Bacteria</taxon>
        <taxon>Pseudomonadati</taxon>
        <taxon>Campylobacterota</taxon>
        <taxon>Epsilonproteobacteria</taxon>
        <taxon>Campylobacterales</taxon>
        <taxon>Campylobacteraceae</taxon>
        <taxon>Campylobacter</taxon>
    </lineage>
</organism>
<name>M5IPJ8_9BACT</name>
<accession>M5IPJ8</accession>
<dbReference type="STRING" id="1244083.CSUNSWCD_2117"/>
<protein>
    <submittedName>
        <fullName evidence="1">Uncharacterized protein</fullName>
    </submittedName>
</protein>
<proteinExistence type="predicted"/>
<evidence type="ECO:0000313" key="1">
    <source>
        <dbReference type="EMBL" id="EKU10994.1"/>
    </source>
</evidence>
<dbReference type="AlphaFoldDB" id="M5IPJ8"/>
<dbReference type="PATRIC" id="fig|1244083.3.peg.1360"/>
<reference evidence="1 2" key="1">
    <citation type="journal article" date="2013" name="Genome Announc.">
        <title>Genome Sequence of Campylobacter showae UNSWCD, Isolated from a Patient with Crohn's Disease.</title>
        <authorList>
            <person name="Tay A.P."/>
            <person name="Kaakoush N.O."/>
            <person name="Deshpande N.P."/>
            <person name="Chen Z."/>
            <person name="Mitchell H."/>
            <person name="Wilkins M.R."/>
        </authorList>
    </citation>
    <scope>NUCLEOTIDE SEQUENCE [LARGE SCALE GENOMIC DNA]</scope>
    <source>
        <strain evidence="1 2">CSUNSWCD</strain>
    </source>
</reference>
<dbReference type="EMBL" id="AMZQ01000008">
    <property type="protein sequence ID" value="EKU10994.1"/>
    <property type="molecule type" value="Genomic_DNA"/>
</dbReference>
<dbReference type="Proteomes" id="UP000011939">
    <property type="component" value="Unassembled WGS sequence"/>
</dbReference>
<sequence>MRIGGYNRVNLRYYFYAFRGNFKFTRRQFVNLRLNLRDLTVVCLSLEM</sequence>
<comment type="caution">
    <text evidence="1">The sequence shown here is derived from an EMBL/GenBank/DDBJ whole genome shotgun (WGS) entry which is preliminary data.</text>
</comment>